<proteinExistence type="predicted"/>
<dbReference type="GO" id="GO:0009279">
    <property type="term" value="C:cell outer membrane"/>
    <property type="evidence" value="ECO:0007669"/>
    <property type="project" value="UniProtKB-SubCell"/>
</dbReference>
<dbReference type="GO" id="GO:0015288">
    <property type="term" value="F:porin activity"/>
    <property type="evidence" value="ECO:0007669"/>
    <property type="project" value="TreeGrafter"/>
</dbReference>
<evidence type="ECO:0000313" key="8">
    <source>
        <dbReference type="EMBL" id="QDV54694.1"/>
    </source>
</evidence>
<evidence type="ECO:0000256" key="2">
    <source>
        <dbReference type="ARBA" id="ARBA00022452"/>
    </source>
</evidence>
<keyword evidence="5" id="KW-0998">Cell outer membrane</keyword>
<dbReference type="Proteomes" id="UP000316770">
    <property type="component" value="Chromosome"/>
</dbReference>
<organism evidence="8 9">
    <name type="scientific">Rosistilla oblonga</name>
    <dbReference type="NCBI Taxonomy" id="2527990"/>
    <lineage>
        <taxon>Bacteria</taxon>
        <taxon>Pseudomonadati</taxon>
        <taxon>Planctomycetota</taxon>
        <taxon>Planctomycetia</taxon>
        <taxon>Pirellulales</taxon>
        <taxon>Pirellulaceae</taxon>
        <taxon>Rosistilla</taxon>
    </lineage>
</organism>
<dbReference type="AlphaFoldDB" id="A0A518INM5"/>
<dbReference type="PANTHER" id="PTHR30026:SF20">
    <property type="entry name" value="OUTER MEMBRANE PROTEIN TOLC"/>
    <property type="match status" value="1"/>
</dbReference>
<keyword evidence="4" id="KW-0472">Membrane</keyword>
<feature type="coiled-coil region" evidence="6">
    <location>
        <begin position="416"/>
        <end position="443"/>
    </location>
</feature>
<feature type="compositionally biased region" description="Low complexity" evidence="7">
    <location>
        <begin position="124"/>
        <end position="135"/>
    </location>
</feature>
<gene>
    <name evidence="8" type="ORF">Mal33_06510</name>
</gene>
<keyword evidence="6" id="KW-0175">Coiled coil</keyword>
<reference evidence="8 9" key="1">
    <citation type="submission" date="2019-02" db="EMBL/GenBank/DDBJ databases">
        <title>Deep-cultivation of Planctomycetes and their phenomic and genomic characterization uncovers novel biology.</title>
        <authorList>
            <person name="Wiegand S."/>
            <person name="Jogler M."/>
            <person name="Boedeker C."/>
            <person name="Pinto D."/>
            <person name="Vollmers J."/>
            <person name="Rivas-Marin E."/>
            <person name="Kohn T."/>
            <person name="Peeters S.H."/>
            <person name="Heuer A."/>
            <person name="Rast P."/>
            <person name="Oberbeckmann S."/>
            <person name="Bunk B."/>
            <person name="Jeske O."/>
            <person name="Meyerdierks A."/>
            <person name="Storesund J.E."/>
            <person name="Kallscheuer N."/>
            <person name="Luecker S."/>
            <person name="Lage O.M."/>
            <person name="Pohl T."/>
            <person name="Merkel B.J."/>
            <person name="Hornburger P."/>
            <person name="Mueller R.-W."/>
            <person name="Bruemmer F."/>
            <person name="Labrenz M."/>
            <person name="Spormann A.M."/>
            <person name="Op den Camp H."/>
            <person name="Overmann J."/>
            <person name="Amann R."/>
            <person name="Jetten M.S.M."/>
            <person name="Mascher T."/>
            <person name="Medema M.H."/>
            <person name="Devos D.P."/>
            <person name="Kaster A.-K."/>
            <person name="Ovreas L."/>
            <person name="Rohde M."/>
            <person name="Galperin M.Y."/>
            <person name="Jogler C."/>
        </authorList>
    </citation>
    <scope>NUCLEOTIDE SEQUENCE [LARGE SCALE GENOMIC DNA]</scope>
    <source>
        <strain evidence="8 9">Mal33</strain>
    </source>
</reference>
<evidence type="ECO:0008006" key="10">
    <source>
        <dbReference type="Google" id="ProtNLM"/>
    </source>
</evidence>
<comment type="subcellular location">
    <subcellularLocation>
        <location evidence="1">Cell outer membrane</location>
    </subcellularLocation>
</comment>
<name>A0A518INM5_9BACT</name>
<dbReference type="PANTHER" id="PTHR30026">
    <property type="entry name" value="OUTER MEMBRANE PROTEIN TOLC"/>
    <property type="match status" value="1"/>
</dbReference>
<protein>
    <recommendedName>
        <fullName evidence="10">Outer membrane efflux protein</fullName>
    </recommendedName>
</protein>
<keyword evidence="3" id="KW-0812">Transmembrane</keyword>
<feature type="compositionally biased region" description="Low complexity" evidence="7">
    <location>
        <begin position="69"/>
        <end position="81"/>
    </location>
</feature>
<evidence type="ECO:0000313" key="9">
    <source>
        <dbReference type="Proteomes" id="UP000316770"/>
    </source>
</evidence>
<keyword evidence="9" id="KW-1185">Reference proteome</keyword>
<evidence type="ECO:0000256" key="3">
    <source>
        <dbReference type="ARBA" id="ARBA00022692"/>
    </source>
</evidence>
<evidence type="ECO:0000256" key="6">
    <source>
        <dbReference type="SAM" id="Coils"/>
    </source>
</evidence>
<feature type="region of interest" description="Disordered" evidence="7">
    <location>
        <begin position="55"/>
        <end position="216"/>
    </location>
</feature>
<evidence type="ECO:0000256" key="7">
    <source>
        <dbReference type="SAM" id="MobiDB-lite"/>
    </source>
</evidence>
<keyword evidence="2" id="KW-1134">Transmembrane beta strand</keyword>
<dbReference type="InterPro" id="IPR051906">
    <property type="entry name" value="TolC-like"/>
</dbReference>
<sequence>MAIVRPTILLIPTATVLVIAGATLAWTQDESAPPRSNPLVVSEPGTGSILVEEVPDRKRPVVPPPVSPPQRSSVPRRLPPVNDLATPHLAVPHRLEGEYSRRKEAAGASDIDSKPVPAIEQPDPAVAPANPPANVETRPLPAAADQVRDQSVRPQMSPNQEVQPQSAPLPRKPRVFSEILPKALREGEPTESETYRPMSPAPTANPLATEPRGAEPIQSGMPLVEPLPASPISPQPARGRVIQEPIGGQPMASPAVSTTQWTPWWQADVQTGCHLDDPQKVAVDLDQLITIALQHSPLLEVVRLDEVLPRHGGYPVSQLTLRYSRPRLPGCDPTLSSELVFVARHRTSASPGDTCAETADFLLQIADAYWNVYRLRALVAIAQRHHDAALALYEQSTRQYASESDRQRFVTVEATIRQRRADANAMRIELKQAQNELAFLVSVPGWQKDIELMPQDVPCQCELSRSEATELELALAERAEVKAAIARLGSVGRQSIAVDARASQELEVVMDLVRLDVKDAMLKLRGNFAQMRLEAETAEKVMEELAVLRANGAETHNIAAMLEAQERLRTAESNYVTALARYNVAILQLRRADGQLFVETPL</sequence>
<evidence type="ECO:0000256" key="5">
    <source>
        <dbReference type="ARBA" id="ARBA00023237"/>
    </source>
</evidence>
<dbReference type="GO" id="GO:0015562">
    <property type="term" value="F:efflux transmembrane transporter activity"/>
    <property type="evidence" value="ECO:0007669"/>
    <property type="project" value="InterPro"/>
</dbReference>
<feature type="compositionally biased region" description="Basic and acidic residues" evidence="7">
    <location>
        <begin position="93"/>
        <end position="105"/>
    </location>
</feature>
<evidence type="ECO:0000256" key="1">
    <source>
        <dbReference type="ARBA" id="ARBA00004442"/>
    </source>
</evidence>
<dbReference type="EMBL" id="CP036318">
    <property type="protein sequence ID" value="QDV54694.1"/>
    <property type="molecule type" value="Genomic_DNA"/>
</dbReference>
<feature type="compositionally biased region" description="Polar residues" evidence="7">
    <location>
        <begin position="152"/>
        <end position="166"/>
    </location>
</feature>
<accession>A0A518INM5</accession>
<dbReference type="SUPFAM" id="SSF56954">
    <property type="entry name" value="Outer membrane efflux proteins (OEP)"/>
    <property type="match status" value="1"/>
</dbReference>
<dbReference type="RefSeq" id="WP_145282339.1">
    <property type="nucleotide sequence ID" value="NZ_CP036318.1"/>
</dbReference>
<dbReference type="Gene3D" id="1.20.1600.10">
    <property type="entry name" value="Outer membrane efflux proteins (OEP)"/>
    <property type="match status" value="2"/>
</dbReference>
<dbReference type="GO" id="GO:1990281">
    <property type="term" value="C:efflux pump complex"/>
    <property type="evidence" value="ECO:0007669"/>
    <property type="project" value="TreeGrafter"/>
</dbReference>
<evidence type="ECO:0000256" key="4">
    <source>
        <dbReference type="ARBA" id="ARBA00023136"/>
    </source>
</evidence>